<dbReference type="AlphaFoldDB" id="A0A7X0IKL9"/>
<keyword evidence="3" id="KW-1185">Reference proteome</keyword>
<gene>
    <name evidence="2" type="ORF">BJ992_005900</name>
</gene>
<reference evidence="2 3" key="1">
    <citation type="submission" date="2020-08" db="EMBL/GenBank/DDBJ databases">
        <title>Sequencing the genomes of 1000 actinobacteria strains.</title>
        <authorList>
            <person name="Klenk H.-P."/>
        </authorList>
    </citation>
    <scope>NUCLEOTIDE SEQUENCE [LARGE SCALE GENOMIC DNA]</scope>
    <source>
        <strain evidence="2 3">DSM 44936</strain>
    </source>
</reference>
<accession>A0A7X0IKL9</accession>
<keyword evidence="1" id="KW-0175">Coiled coil</keyword>
<evidence type="ECO:0000313" key="2">
    <source>
        <dbReference type="EMBL" id="MBB6476469.1"/>
    </source>
</evidence>
<dbReference type="Proteomes" id="UP000555564">
    <property type="component" value="Unassembled WGS sequence"/>
</dbReference>
<feature type="coiled-coil region" evidence="1">
    <location>
        <begin position="94"/>
        <end position="159"/>
    </location>
</feature>
<evidence type="ECO:0000313" key="3">
    <source>
        <dbReference type="Proteomes" id="UP000555564"/>
    </source>
</evidence>
<sequence>MGFSDFMQRKANERWARAVESAFWQAVRQRERLMGHGTAVDLMRLHGASWEVALHASRQLEPRNWLDYEHISGHLRNRLLTDLADVKGVSTSALAEALARSQEMKSLKEEKERAREEHAKVQEEYDKAEAEFGAESFELEQIEVRLNEAYMRYATLRDEYNAKVRGRSDL</sequence>
<proteinExistence type="predicted"/>
<comment type="caution">
    <text evidence="2">The sequence shown here is derived from an EMBL/GenBank/DDBJ whole genome shotgun (WGS) entry which is preliminary data.</text>
</comment>
<dbReference type="EMBL" id="JACHIU010000001">
    <property type="protein sequence ID" value="MBB6476469.1"/>
    <property type="molecule type" value="Genomic_DNA"/>
</dbReference>
<dbReference type="RefSeq" id="WP_184986530.1">
    <property type="nucleotide sequence ID" value="NZ_BAAALO010000059.1"/>
</dbReference>
<protein>
    <submittedName>
        <fullName evidence="2">Uncharacterized protein (DUF3084 family)</fullName>
    </submittedName>
</protein>
<name>A0A7X0IKL9_9ACTN</name>
<organism evidence="2 3">
    <name type="scientific">Sphaerisporangium rubeum</name>
    <dbReference type="NCBI Taxonomy" id="321317"/>
    <lineage>
        <taxon>Bacteria</taxon>
        <taxon>Bacillati</taxon>
        <taxon>Actinomycetota</taxon>
        <taxon>Actinomycetes</taxon>
        <taxon>Streptosporangiales</taxon>
        <taxon>Streptosporangiaceae</taxon>
        <taxon>Sphaerisporangium</taxon>
    </lineage>
</organism>
<evidence type="ECO:0000256" key="1">
    <source>
        <dbReference type="SAM" id="Coils"/>
    </source>
</evidence>